<feature type="compositionally biased region" description="Basic and acidic residues" evidence="1">
    <location>
        <begin position="128"/>
        <end position="138"/>
    </location>
</feature>
<dbReference type="VEuPathDB" id="TriTrypDB:LdCL_300031700"/>
<feature type="compositionally biased region" description="Polar residues" evidence="1">
    <location>
        <begin position="64"/>
        <end position="81"/>
    </location>
</feature>
<dbReference type="OrthoDB" id="267890at2759"/>
<reference evidence="2 3" key="1">
    <citation type="journal article" date="2018" name="Sci. Rep.">
        <title>A complete Leishmania donovani reference genome identifies novel genetic variations associated with virulence.</title>
        <authorList>
            <person name="Lypaczewski P."/>
            <person name="Hoshizaki J."/>
            <person name="Zhang W.-W."/>
            <person name="McCall L.-I."/>
            <person name="Torcivia-Rodriguez J."/>
            <person name="Simonyan V."/>
            <person name="Kaur A."/>
            <person name="Dewar K."/>
            <person name="Matlashewski G."/>
        </authorList>
    </citation>
    <scope>NUCLEOTIDE SEQUENCE [LARGE SCALE GENOMIC DNA]</scope>
    <source>
        <strain evidence="2 3">LdCL</strain>
    </source>
</reference>
<feature type="region of interest" description="Disordered" evidence="1">
    <location>
        <begin position="1"/>
        <end position="81"/>
    </location>
</feature>
<dbReference type="Proteomes" id="UP000274082">
    <property type="component" value="Chromosome 30"/>
</dbReference>
<accession>A0A3Q8IEY6</accession>
<feature type="region of interest" description="Disordered" evidence="1">
    <location>
        <begin position="624"/>
        <end position="643"/>
    </location>
</feature>
<feature type="compositionally biased region" description="Low complexity" evidence="1">
    <location>
        <begin position="36"/>
        <end position="47"/>
    </location>
</feature>
<feature type="compositionally biased region" description="Polar residues" evidence="1">
    <location>
        <begin position="141"/>
        <end position="155"/>
    </location>
</feature>
<feature type="compositionally biased region" description="Polar residues" evidence="1">
    <location>
        <begin position="247"/>
        <end position="259"/>
    </location>
</feature>
<evidence type="ECO:0000313" key="2">
    <source>
        <dbReference type="EMBL" id="AYU81061.1"/>
    </source>
</evidence>
<feature type="compositionally biased region" description="Basic and acidic residues" evidence="1">
    <location>
        <begin position="22"/>
        <end position="35"/>
    </location>
</feature>
<evidence type="ECO:0000256" key="1">
    <source>
        <dbReference type="SAM" id="MobiDB-lite"/>
    </source>
</evidence>
<feature type="compositionally biased region" description="Polar residues" evidence="1">
    <location>
        <begin position="279"/>
        <end position="306"/>
    </location>
</feature>
<dbReference type="VEuPathDB" id="TriTrypDB:LdBPK_302610.1"/>
<keyword evidence="3" id="KW-1185">Reference proteome</keyword>
<proteinExistence type="predicted"/>
<sequence length="719" mass="78205">MELHVCHVTDKSEAPESQPPSRPREDESNADRTASKSEVLSHSSSSSCLPDRDPKGTGGENAPVSGSGTPEATSVPASQPAIATTGATAALMSLPQQSLCEQGKVHPAYAEAEEAHGEAAEGVAYQCAEKRPSSKHGDTVASENRLTGASTSSAHDSVCEAGSSGAPVAPHLSSGRTQVPAVLHNGAATARQKAGEAKDRSCRPLHLASNDYVRAYALSLASSSSLPRQTPAHAVVHRHTPDRSPETKWNASRVSTTGAAQHEMLPPISVDSKSKPRVRSSNSSRKTRTAPNKVSKAAPTSRSMPAVSHASNALSVAGSATARAVVPTGASYRTLYSTTGGAMKGLVDHVDRNSFGFHLRNMFQRIDFAEVQREAQRGEKESAALQMCRRLFRVIAKNKDFVSVEDLHELLLIFTPCGVSLREGADFLWEDCGGKLSLTFRDFLRYGAALRARLRDYELFEQLSDQQKLIVMHARILPVEPPDDANTARVNLLRVADHQMQGQLPRHTRSLRLYEELFLVDYHERLHDAALIPASEVPPQGLKSDYAHEYGREQQGRPFPALPPLSVPALKEDMEWRHTEVVYSTDSDASDAAVHAAAAEKRAAAAHNESEYPTLSRSIHLVGATKAPGKAGSRTAGQRKHPQRRYKAAAASSMGAGATYSDRSRRTGLGSERFVVDLQRQPLPPQQKKMGRFVEEEYWERRVMDDHLITQLQSMYKTQ</sequence>
<dbReference type="AlphaFoldDB" id="A0A3Q8IEY6"/>
<feature type="region of interest" description="Disordered" evidence="1">
    <location>
        <begin position="223"/>
        <end position="306"/>
    </location>
</feature>
<dbReference type="EMBL" id="CP029529">
    <property type="protein sequence ID" value="AYU81061.1"/>
    <property type="molecule type" value="Genomic_DNA"/>
</dbReference>
<protein>
    <submittedName>
        <fullName evidence="2">Uncharacterized protein</fullName>
    </submittedName>
</protein>
<organism evidence="2 3">
    <name type="scientific">Leishmania donovani</name>
    <dbReference type="NCBI Taxonomy" id="5661"/>
    <lineage>
        <taxon>Eukaryota</taxon>
        <taxon>Discoba</taxon>
        <taxon>Euglenozoa</taxon>
        <taxon>Kinetoplastea</taxon>
        <taxon>Metakinetoplastina</taxon>
        <taxon>Trypanosomatida</taxon>
        <taxon>Trypanosomatidae</taxon>
        <taxon>Leishmaniinae</taxon>
        <taxon>Leishmania</taxon>
    </lineage>
</organism>
<gene>
    <name evidence="2" type="ORF">LdCL_300031700</name>
</gene>
<feature type="compositionally biased region" description="Basic and acidic residues" evidence="1">
    <location>
        <begin position="1"/>
        <end position="14"/>
    </location>
</feature>
<feature type="region of interest" description="Disordered" evidence="1">
    <location>
        <begin position="128"/>
        <end position="173"/>
    </location>
</feature>
<name>A0A3Q8IEY6_LEIDO</name>
<evidence type="ECO:0000313" key="3">
    <source>
        <dbReference type="Proteomes" id="UP000274082"/>
    </source>
</evidence>